<protein>
    <recommendedName>
        <fullName evidence="3">Aminotransferase class V domain-containing protein</fullName>
    </recommendedName>
</protein>
<keyword evidence="1" id="KW-0663">Pyridoxal phosphate</keyword>
<dbReference type="Proteomes" id="UP000323000">
    <property type="component" value="Chromosome 6"/>
</dbReference>
<dbReference type="OrthoDB" id="420046at2759"/>
<dbReference type="InterPro" id="IPR015421">
    <property type="entry name" value="PyrdxlP-dep_Trfase_major"/>
</dbReference>
<evidence type="ECO:0000313" key="4">
    <source>
        <dbReference type="EMBL" id="TXG60414.1"/>
    </source>
</evidence>
<dbReference type="InterPro" id="IPR015422">
    <property type="entry name" value="PyrdxlP-dep_Trfase_small"/>
</dbReference>
<organism evidence="4 5">
    <name type="scientific">Acer yangbiense</name>
    <dbReference type="NCBI Taxonomy" id="1000413"/>
    <lineage>
        <taxon>Eukaryota</taxon>
        <taxon>Viridiplantae</taxon>
        <taxon>Streptophyta</taxon>
        <taxon>Embryophyta</taxon>
        <taxon>Tracheophyta</taxon>
        <taxon>Spermatophyta</taxon>
        <taxon>Magnoliopsida</taxon>
        <taxon>eudicotyledons</taxon>
        <taxon>Gunneridae</taxon>
        <taxon>Pentapetalae</taxon>
        <taxon>rosids</taxon>
        <taxon>malvids</taxon>
        <taxon>Sapindales</taxon>
        <taxon>Sapindaceae</taxon>
        <taxon>Hippocastanoideae</taxon>
        <taxon>Acereae</taxon>
        <taxon>Acer</taxon>
    </lineage>
</organism>
<proteinExistence type="predicted"/>
<dbReference type="PANTHER" id="PTHR43586">
    <property type="entry name" value="CYSTEINE DESULFURASE"/>
    <property type="match status" value="1"/>
</dbReference>
<gene>
    <name evidence="4" type="ORF">EZV62_014987</name>
</gene>
<sequence length="517" mass="57682">MKIKQFFHTETRNAQKTSHNNNNNPKGSSTRTKVFSENHDGSESEKKLCWLRSQIIGADSQFVSPFGIRKLIYADHIASGRSLHYIEDFITNNVLPFYGNTHTCESYVGNQTTKMVHEATQYIKRCLGGGEEDAIMFCGSGTTAAIKRLQEVMGIAVPSILRERLIKTLSNEERRVVFVGPYEHHSNLLSWRQSLAEVVEIGLDDNGFINIEALRLKLESYKDSNRPLLGSFSACSNVTGIYSDTKSIATLLHQYGAFACFDFAASGPYVEIEMRSGEVDGYDAIFLSAHKFLGGPATPGILLMSNSLYLLNSSPPSTCGGGTVNYVNGFNHKDTLYLDDIEERENGGTPQIVQVIRAALAFWVKEYIGYQVIQNQEEMYIQKALQRLLPNQNIQVLGNTSAKRKPILSFLIFSVNNSYRRDKPLHGAFVATLLNDLFGIQARGGCACAGPYGHSLLDFDEILSHKIRSAIQKGYVGVKPGWTRISFPYYMSNEEFDFIVAAVELIARDFFLCITSI</sequence>
<evidence type="ECO:0000259" key="3">
    <source>
        <dbReference type="Pfam" id="PF00266"/>
    </source>
</evidence>
<keyword evidence="5" id="KW-1185">Reference proteome</keyword>
<reference evidence="5" key="1">
    <citation type="journal article" date="2019" name="Gigascience">
        <title>De novo genome assembly of the endangered Acer yangbiense, a plant species with extremely small populations endemic to Yunnan Province, China.</title>
        <authorList>
            <person name="Yang J."/>
            <person name="Wariss H.M."/>
            <person name="Tao L."/>
            <person name="Zhang R."/>
            <person name="Yun Q."/>
            <person name="Hollingsworth P."/>
            <person name="Dao Z."/>
            <person name="Luo G."/>
            <person name="Guo H."/>
            <person name="Ma Y."/>
            <person name="Sun W."/>
        </authorList>
    </citation>
    <scope>NUCLEOTIDE SEQUENCE [LARGE SCALE GENOMIC DNA]</scope>
    <source>
        <strain evidence="5">cv. Malutang</strain>
    </source>
</reference>
<accession>A0A5C7HUF6</accession>
<dbReference type="Gene3D" id="3.90.1150.10">
    <property type="entry name" value="Aspartate Aminotransferase, domain 1"/>
    <property type="match status" value="1"/>
</dbReference>
<evidence type="ECO:0000256" key="1">
    <source>
        <dbReference type="ARBA" id="ARBA00022898"/>
    </source>
</evidence>
<name>A0A5C7HUF6_9ROSI</name>
<dbReference type="PANTHER" id="PTHR43586:SF8">
    <property type="entry name" value="CYSTEINE DESULFURASE 1, CHLOROPLASTIC"/>
    <property type="match status" value="1"/>
</dbReference>
<dbReference type="InterPro" id="IPR015424">
    <property type="entry name" value="PyrdxlP-dep_Trfase"/>
</dbReference>
<dbReference type="Gene3D" id="3.40.640.10">
    <property type="entry name" value="Type I PLP-dependent aspartate aminotransferase-like (Major domain)"/>
    <property type="match status" value="1"/>
</dbReference>
<feature type="compositionally biased region" description="Polar residues" evidence="2">
    <location>
        <begin position="14"/>
        <end position="33"/>
    </location>
</feature>
<evidence type="ECO:0000256" key="2">
    <source>
        <dbReference type="SAM" id="MobiDB-lite"/>
    </source>
</evidence>
<feature type="region of interest" description="Disordered" evidence="2">
    <location>
        <begin position="8"/>
        <end position="40"/>
    </location>
</feature>
<feature type="domain" description="Aminotransferase class V" evidence="3">
    <location>
        <begin position="73"/>
        <end position="497"/>
    </location>
</feature>
<comment type="caution">
    <text evidence="4">The sequence shown here is derived from an EMBL/GenBank/DDBJ whole genome shotgun (WGS) entry which is preliminary data.</text>
</comment>
<dbReference type="InterPro" id="IPR000192">
    <property type="entry name" value="Aminotrans_V_dom"/>
</dbReference>
<dbReference type="Pfam" id="PF00266">
    <property type="entry name" value="Aminotran_5"/>
    <property type="match status" value="1"/>
</dbReference>
<dbReference type="AlphaFoldDB" id="A0A5C7HUF6"/>
<dbReference type="SUPFAM" id="SSF53383">
    <property type="entry name" value="PLP-dependent transferases"/>
    <property type="match status" value="1"/>
</dbReference>
<evidence type="ECO:0000313" key="5">
    <source>
        <dbReference type="Proteomes" id="UP000323000"/>
    </source>
</evidence>
<dbReference type="EMBL" id="VAHF01000006">
    <property type="protein sequence ID" value="TXG60414.1"/>
    <property type="molecule type" value="Genomic_DNA"/>
</dbReference>